<proteinExistence type="predicted"/>
<name>A0A1G9TRN7_9FIRM</name>
<dbReference type="STRING" id="146817.SAMN04488502_10565"/>
<evidence type="ECO:0008006" key="3">
    <source>
        <dbReference type="Google" id="ProtNLM"/>
    </source>
</evidence>
<reference evidence="1 2" key="1">
    <citation type="submission" date="2016-10" db="EMBL/GenBank/DDBJ databases">
        <authorList>
            <person name="de Groot N.N."/>
        </authorList>
    </citation>
    <scope>NUCLEOTIDE SEQUENCE [LARGE SCALE GENOMIC DNA]</scope>
    <source>
        <strain evidence="1 2">DSM 1736</strain>
    </source>
</reference>
<organism evidence="1 2">
    <name type="scientific">Dendrosporobacter quercicolus</name>
    <dbReference type="NCBI Taxonomy" id="146817"/>
    <lineage>
        <taxon>Bacteria</taxon>
        <taxon>Bacillati</taxon>
        <taxon>Bacillota</taxon>
        <taxon>Negativicutes</taxon>
        <taxon>Selenomonadales</taxon>
        <taxon>Sporomusaceae</taxon>
        <taxon>Dendrosporobacter</taxon>
    </lineage>
</organism>
<accession>A0A1G9TRN7</accession>
<dbReference type="InterPro" id="IPR021617">
    <property type="entry name" value="DUF3231"/>
</dbReference>
<evidence type="ECO:0000313" key="2">
    <source>
        <dbReference type="Proteomes" id="UP000214880"/>
    </source>
</evidence>
<keyword evidence="2" id="KW-1185">Reference proteome</keyword>
<dbReference type="OrthoDB" id="1675670at2"/>
<gene>
    <name evidence="1" type="ORF">SAMN04488502_10565</name>
</gene>
<dbReference type="AlphaFoldDB" id="A0A1G9TRN7"/>
<dbReference type="Proteomes" id="UP000214880">
    <property type="component" value="Unassembled WGS sequence"/>
</dbReference>
<protein>
    <recommendedName>
        <fullName evidence="3">DUF3231 family protein</fullName>
    </recommendedName>
</protein>
<dbReference type="RefSeq" id="WP_092072819.1">
    <property type="nucleotide sequence ID" value="NZ_FNHB01000005.1"/>
</dbReference>
<evidence type="ECO:0000313" key="1">
    <source>
        <dbReference type="EMBL" id="SDM50363.1"/>
    </source>
</evidence>
<dbReference type="EMBL" id="FNHB01000005">
    <property type="protein sequence ID" value="SDM50363.1"/>
    <property type="molecule type" value="Genomic_DNA"/>
</dbReference>
<dbReference type="Gene3D" id="1.20.1260.10">
    <property type="match status" value="2"/>
</dbReference>
<dbReference type="InterPro" id="IPR012347">
    <property type="entry name" value="Ferritin-like"/>
</dbReference>
<dbReference type="Pfam" id="PF11553">
    <property type="entry name" value="DUF3231"/>
    <property type="match status" value="2"/>
</dbReference>
<sequence>MPTANKYPLTSAEIGNLWNMYMSDTLIVCVKKYLIAKAEDQQIRTILQQALTVSEKRSRDIAAIFRSDNVPIPVGFSDKDVTIEAPRLYSDTFALYHVLSRAKYALQMTAPFLFLAARPDVRNLFQEAVASSAKILEDATQVALTKGILIRSPIVSIPQTPHFVEKSSYIGHIIGKQRPIHVVSLMHIFLSIQENLLGTALITGFGQVARDPELKKYFLRGAEIGIKQTKGLSSRLRDEAIPIPSSPDSMLTSSTIPPFSDKLMMNHIILINQFNLADIGAAVGQSSRADVATDYMRMAAEVIQYGEDGINIAIKNGWLEAPPQVLSHKELALSGKSP</sequence>